<feature type="region of interest" description="Disordered" evidence="1">
    <location>
        <begin position="146"/>
        <end position="186"/>
    </location>
</feature>
<feature type="compositionally biased region" description="Low complexity" evidence="1">
    <location>
        <begin position="174"/>
        <end position="186"/>
    </location>
</feature>
<evidence type="ECO:0000256" key="1">
    <source>
        <dbReference type="SAM" id="MobiDB-lite"/>
    </source>
</evidence>
<reference evidence="2" key="1">
    <citation type="submission" date="2023-04" db="EMBL/GenBank/DDBJ databases">
        <title>Ambrosiozyma monospora NBRC 1965.</title>
        <authorList>
            <person name="Ichikawa N."/>
            <person name="Sato H."/>
            <person name="Tonouchi N."/>
        </authorList>
    </citation>
    <scope>NUCLEOTIDE SEQUENCE</scope>
    <source>
        <strain evidence="2">NBRC 1965</strain>
    </source>
</reference>
<comment type="caution">
    <text evidence="2">The sequence shown here is derived from an EMBL/GenBank/DDBJ whole genome shotgun (WGS) entry which is preliminary data.</text>
</comment>
<evidence type="ECO:0000313" key="2">
    <source>
        <dbReference type="EMBL" id="GMG56017.1"/>
    </source>
</evidence>
<dbReference type="AlphaFoldDB" id="A0A9W6Z8A0"/>
<feature type="region of interest" description="Disordered" evidence="1">
    <location>
        <begin position="240"/>
        <end position="266"/>
    </location>
</feature>
<proteinExistence type="predicted"/>
<dbReference type="EMBL" id="BSXU01006631">
    <property type="protein sequence ID" value="GMG56017.1"/>
    <property type="molecule type" value="Genomic_DNA"/>
</dbReference>
<organism evidence="2 3">
    <name type="scientific">Ambrosiozyma monospora</name>
    <name type="common">Yeast</name>
    <name type="synonym">Endomycopsis monosporus</name>
    <dbReference type="NCBI Taxonomy" id="43982"/>
    <lineage>
        <taxon>Eukaryota</taxon>
        <taxon>Fungi</taxon>
        <taxon>Dikarya</taxon>
        <taxon>Ascomycota</taxon>
        <taxon>Saccharomycotina</taxon>
        <taxon>Pichiomycetes</taxon>
        <taxon>Pichiales</taxon>
        <taxon>Pichiaceae</taxon>
        <taxon>Ambrosiozyma</taxon>
    </lineage>
</organism>
<feature type="compositionally biased region" description="Low complexity" evidence="1">
    <location>
        <begin position="244"/>
        <end position="266"/>
    </location>
</feature>
<sequence>MAGLFEFARSQVVGPSGEVGNLKHRAICYANNHLPFGYTLADFSNTFDINETQTDSTATATATATMSMTTNMFSDDEDDDYNDYDSVCHTQNNLSGTTTPTTSMSTSSSRVASNYSSQIERDQAGVIMKGIVSSAVVQERLVQKANSITSGKPPPPLPQRRQYFSTPSFGYSPQQQQQQQQQQQNQLEIQHRLEEILDKVNVDELQTGLDSLQMLCCNGSSTFNSLSETDGVELQAQLTSIPRSSSDSGSGSSFIGTGTGTGTTKSTKQKLIANSIAMIVDSISNDREMLKLVIDQLGDGCFENGKRMMSPVKFQLLKMINSQACHDNAKMGNGNGMNPSLRRRSNTVSGSRRKSIERLNQEKFVGSEDGRSKRQKQWYGDVSKHSYTVNDGEFMEDDQEFEFNKELDRVKDSHKYKDRYRNSYQCDQTQDHQHWENH</sequence>
<name>A0A9W6Z8A0_AMBMO</name>
<protein>
    <submittedName>
        <fullName evidence="2">Unnamed protein product</fullName>
    </submittedName>
</protein>
<evidence type="ECO:0000313" key="3">
    <source>
        <dbReference type="Proteomes" id="UP001165063"/>
    </source>
</evidence>
<gene>
    <name evidence="2" type="ORF">Amon01_000808600</name>
</gene>
<feature type="compositionally biased region" description="Basic and acidic residues" evidence="1">
    <location>
        <begin position="354"/>
        <end position="372"/>
    </location>
</feature>
<dbReference type="Proteomes" id="UP001165063">
    <property type="component" value="Unassembled WGS sequence"/>
</dbReference>
<feature type="compositionally biased region" description="Basic residues" evidence="1">
    <location>
        <begin position="341"/>
        <end position="353"/>
    </location>
</feature>
<feature type="region of interest" description="Disordered" evidence="1">
    <location>
        <begin position="331"/>
        <end position="377"/>
    </location>
</feature>
<feature type="compositionally biased region" description="Polar residues" evidence="1">
    <location>
        <begin position="162"/>
        <end position="173"/>
    </location>
</feature>
<feature type="region of interest" description="Disordered" evidence="1">
    <location>
        <begin position="91"/>
        <end position="116"/>
    </location>
</feature>
<keyword evidence="3" id="KW-1185">Reference proteome</keyword>
<accession>A0A9W6Z8A0</accession>
<feature type="compositionally biased region" description="Low complexity" evidence="1">
    <location>
        <begin position="95"/>
        <end position="109"/>
    </location>
</feature>